<evidence type="ECO:0000313" key="2">
    <source>
        <dbReference type="EMBL" id="TXC67988.1"/>
    </source>
</evidence>
<evidence type="ECO:0000259" key="1">
    <source>
        <dbReference type="PROSITE" id="PS50995"/>
    </source>
</evidence>
<gene>
    <name evidence="2" type="ORF">FSB78_18580</name>
</gene>
<dbReference type="Gene3D" id="1.10.10.10">
    <property type="entry name" value="Winged helix-like DNA-binding domain superfamily/Winged helix DNA-binding domain"/>
    <property type="match status" value="1"/>
</dbReference>
<dbReference type="OrthoDB" id="5506299at2"/>
<dbReference type="Proteomes" id="UP000321250">
    <property type="component" value="Unassembled WGS sequence"/>
</dbReference>
<dbReference type="PROSITE" id="PS50995">
    <property type="entry name" value="HTH_MARR_2"/>
    <property type="match status" value="1"/>
</dbReference>
<dbReference type="InterPro" id="IPR011991">
    <property type="entry name" value="ArsR-like_HTH"/>
</dbReference>
<dbReference type="InterPro" id="IPR036388">
    <property type="entry name" value="WH-like_DNA-bd_sf"/>
</dbReference>
<dbReference type="RefSeq" id="WP_147084379.1">
    <property type="nucleotide sequence ID" value="NZ_VOQR01000002.1"/>
</dbReference>
<dbReference type="SUPFAM" id="SSF46785">
    <property type="entry name" value="Winged helix' DNA-binding domain"/>
    <property type="match status" value="1"/>
</dbReference>
<sequence>MIVVPDDEQILFELADAVHGIARQLRVPDDLVPGPCTPIEITVMRYVQQNPGVSASDAAAATGLPTSNLSRSLRSLESKGLVRRDADIKDGRGILLYPTALADINIGKIRQAWTDRLIQATDSEYFLKEVVVLLKKIEHALSLGPQT</sequence>
<proteinExistence type="predicted"/>
<dbReference type="InterPro" id="IPR000835">
    <property type="entry name" value="HTH_MarR-typ"/>
</dbReference>
<accession>A0A5C6U8P1</accession>
<dbReference type="InterPro" id="IPR039422">
    <property type="entry name" value="MarR/SlyA-like"/>
</dbReference>
<dbReference type="GO" id="GO:0006950">
    <property type="term" value="P:response to stress"/>
    <property type="evidence" value="ECO:0007669"/>
    <property type="project" value="TreeGrafter"/>
</dbReference>
<evidence type="ECO:0000313" key="3">
    <source>
        <dbReference type="Proteomes" id="UP000321250"/>
    </source>
</evidence>
<dbReference type="CDD" id="cd00090">
    <property type="entry name" value="HTH_ARSR"/>
    <property type="match status" value="1"/>
</dbReference>
<dbReference type="PANTHER" id="PTHR33164:SF95">
    <property type="entry name" value="TRANSCRIPTIONAL REGULATOR"/>
    <property type="match status" value="1"/>
</dbReference>
<name>A0A5C6U8P1_9SPHN</name>
<dbReference type="GO" id="GO:0003700">
    <property type="term" value="F:DNA-binding transcription factor activity"/>
    <property type="evidence" value="ECO:0007669"/>
    <property type="project" value="InterPro"/>
</dbReference>
<dbReference type="AlphaFoldDB" id="A0A5C6U8P1"/>
<dbReference type="InterPro" id="IPR036390">
    <property type="entry name" value="WH_DNA-bd_sf"/>
</dbReference>
<organism evidence="2 3">
    <name type="scientific">Sphingomonas ginsenosidivorax</name>
    <dbReference type="NCBI Taxonomy" id="862135"/>
    <lineage>
        <taxon>Bacteria</taxon>
        <taxon>Pseudomonadati</taxon>
        <taxon>Pseudomonadota</taxon>
        <taxon>Alphaproteobacteria</taxon>
        <taxon>Sphingomonadales</taxon>
        <taxon>Sphingomonadaceae</taxon>
        <taxon>Sphingomonas</taxon>
    </lineage>
</organism>
<comment type="caution">
    <text evidence="2">The sequence shown here is derived from an EMBL/GenBank/DDBJ whole genome shotgun (WGS) entry which is preliminary data.</text>
</comment>
<dbReference type="EMBL" id="VOQR01000002">
    <property type="protein sequence ID" value="TXC67988.1"/>
    <property type="molecule type" value="Genomic_DNA"/>
</dbReference>
<dbReference type="PANTHER" id="PTHR33164">
    <property type="entry name" value="TRANSCRIPTIONAL REGULATOR, MARR FAMILY"/>
    <property type="match status" value="1"/>
</dbReference>
<feature type="domain" description="HTH marR-type" evidence="1">
    <location>
        <begin position="7"/>
        <end position="139"/>
    </location>
</feature>
<dbReference type="Pfam" id="PF12802">
    <property type="entry name" value="MarR_2"/>
    <property type="match status" value="1"/>
</dbReference>
<dbReference type="SMART" id="SM00347">
    <property type="entry name" value="HTH_MARR"/>
    <property type="match status" value="1"/>
</dbReference>
<protein>
    <submittedName>
        <fullName evidence="2">MarR family transcriptional regulator</fullName>
    </submittedName>
</protein>
<keyword evidence="3" id="KW-1185">Reference proteome</keyword>
<reference evidence="2 3" key="1">
    <citation type="journal article" date="2013" name="Antonie Van Leeuwenhoek">
        <title>Sphingomonas ginsenosidivorax sp. nov., with the ability to transform ginsenosides.</title>
        <authorList>
            <person name="Jin X.F."/>
            <person name="Kim J.K."/>
            <person name="Liu Q.M."/>
            <person name="Kang M.S."/>
            <person name="He D."/>
            <person name="Jin F.X."/>
            <person name="Kim S.C."/>
            <person name="Im W.T."/>
        </authorList>
    </citation>
    <scope>NUCLEOTIDE SEQUENCE [LARGE SCALE GENOMIC DNA]</scope>
    <source>
        <strain evidence="2 3">KHI67</strain>
    </source>
</reference>